<keyword evidence="2 4" id="KW-0418">Kinase</keyword>
<evidence type="ECO:0000256" key="1">
    <source>
        <dbReference type="ARBA" id="ARBA00022679"/>
    </source>
</evidence>
<keyword evidence="1" id="KW-0808">Transferase</keyword>
<evidence type="ECO:0000313" key="5">
    <source>
        <dbReference type="Proteomes" id="UP000812844"/>
    </source>
</evidence>
<evidence type="ECO:0000313" key="4">
    <source>
        <dbReference type="EMBL" id="MBW3083793.1"/>
    </source>
</evidence>
<dbReference type="PANTHER" id="PTHR10584">
    <property type="entry name" value="SUGAR KINASE"/>
    <property type="match status" value="1"/>
</dbReference>
<protein>
    <submittedName>
        <fullName evidence="4">Sugar kinase</fullName>
    </submittedName>
</protein>
<dbReference type="GO" id="GO:0016301">
    <property type="term" value="F:kinase activity"/>
    <property type="evidence" value="ECO:0007669"/>
    <property type="project" value="UniProtKB-KW"/>
</dbReference>
<dbReference type="PANTHER" id="PTHR10584:SF166">
    <property type="entry name" value="RIBOKINASE"/>
    <property type="match status" value="1"/>
</dbReference>
<accession>A0ABS6WBA1</accession>
<reference evidence="4 5" key="1">
    <citation type="submission" date="2021-05" db="EMBL/GenBank/DDBJ databases">
        <title>Phylogenetic classification of ten novel species belonging to the genus Bifidobacterium comprising B. colchicus sp. nov., B. abeli sp. nov., B. bicoloris sp. nov., B. guerezis sp. nov., B. rosaliae sp. nov., B. santillanensis sp. nov., B. argentati sp. nov., B. amazzoni sp. nov., B. pluviali sp. nov., and B. pinnaculum sp. nov.</title>
        <authorList>
            <person name="Lugli G.A."/>
            <person name="Ruiz Garcia L."/>
            <person name="Margolles A."/>
            <person name="Ventura M."/>
        </authorList>
    </citation>
    <scope>NUCLEOTIDE SEQUENCE [LARGE SCALE GENOMIC DNA]</scope>
    <source>
        <strain evidence="4 5">6T3</strain>
    </source>
</reference>
<gene>
    <name evidence="4" type="ORF">KIH73_10620</name>
</gene>
<name>A0ABS6WBA1_9BIFI</name>
<dbReference type="InterPro" id="IPR011611">
    <property type="entry name" value="PfkB_dom"/>
</dbReference>
<organism evidence="4 5">
    <name type="scientific">Bifidobacterium phasiani</name>
    <dbReference type="NCBI Taxonomy" id="2834431"/>
    <lineage>
        <taxon>Bacteria</taxon>
        <taxon>Bacillati</taxon>
        <taxon>Actinomycetota</taxon>
        <taxon>Actinomycetes</taxon>
        <taxon>Bifidobacteriales</taxon>
        <taxon>Bifidobacteriaceae</taxon>
        <taxon>Bifidobacterium</taxon>
    </lineage>
</organism>
<dbReference type="EMBL" id="JAHBBD010000041">
    <property type="protein sequence ID" value="MBW3083793.1"/>
    <property type="molecule type" value="Genomic_DNA"/>
</dbReference>
<evidence type="ECO:0000259" key="3">
    <source>
        <dbReference type="Pfam" id="PF00294"/>
    </source>
</evidence>
<dbReference type="Proteomes" id="UP000812844">
    <property type="component" value="Unassembled WGS sequence"/>
</dbReference>
<feature type="domain" description="Carbohydrate kinase PfkB" evidence="3">
    <location>
        <begin position="57"/>
        <end position="327"/>
    </location>
</feature>
<comment type="caution">
    <text evidence="4">The sequence shown here is derived from an EMBL/GenBank/DDBJ whole genome shotgun (WGS) entry which is preliminary data.</text>
</comment>
<dbReference type="RefSeq" id="WP_219083322.1">
    <property type="nucleotide sequence ID" value="NZ_JAHBBD010000041.1"/>
</dbReference>
<sequence>MADTGNTTARRNAHAPTVISLGQVWVDIMMAVDELPKAGEFTACTNTTPTVDGVFRMMLAARRMGAPVEHAGIVGEGPWAALVRRAYEESGITHTGPTRLDADTGFRLVVNDSHGGKTFIATYGAESQGNETSFDTVDPQPGDVVHLSGNSLMDHTAAGIDGFVRRIAGDPDARDYRVVLNPTNSLHLVNDRLLEDLVLARPIWSCNRQAAYKLADRLGVAMDEVPLTVGGTFDNEMRALCDDLGTALRAPLVVRAGSRGAWVRLPGGEVTHVEGFPTKAVHTRSAGTCHTGVLCAMLAQGQSLVEATRVANAASSLAIEHSRNGIPVPPFRDEVVTLLDSVDPAPLQR</sequence>
<dbReference type="Pfam" id="PF00294">
    <property type="entry name" value="PfkB"/>
    <property type="match status" value="1"/>
</dbReference>
<evidence type="ECO:0000256" key="2">
    <source>
        <dbReference type="ARBA" id="ARBA00022777"/>
    </source>
</evidence>
<proteinExistence type="predicted"/>
<keyword evidence="5" id="KW-1185">Reference proteome</keyword>